<keyword evidence="2" id="KW-1185">Reference proteome</keyword>
<organism evidence="1 2">
    <name type="scientific">Trichonephila clavipes</name>
    <name type="common">Golden silk orbweaver</name>
    <name type="synonym">Nephila clavipes</name>
    <dbReference type="NCBI Taxonomy" id="2585209"/>
    <lineage>
        <taxon>Eukaryota</taxon>
        <taxon>Metazoa</taxon>
        <taxon>Ecdysozoa</taxon>
        <taxon>Arthropoda</taxon>
        <taxon>Chelicerata</taxon>
        <taxon>Arachnida</taxon>
        <taxon>Araneae</taxon>
        <taxon>Araneomorphae</taxon>
        <taxon>Entelegynae</taxon>
        <taxon>Araneoidea</taxon>
        <taxon>Nephilidae</taxon>
        <taxon>Trichonephila</taxon>
    </lineage>
</organism>
<gene>
    <name evidence="1" type="ORF">TNCV_5099331</name>
</gene>
<comment type="caution">
    <text evidence="1">The sequence shown here is derived from an EMBL/GenBank/DDBJ whole genome shotgun (WGS) entry which is preliminary data.</text>
</comment>
<evidence type="ECO:0000313" key="2">
    <source>
        <dbReference type="Proteomes" id="UP000887159"/>
    </source>
</evidence>
<dbReference type="Proteomes" id="UP000887159">
    <property type="component" value="Unassembled WGS sequence"/>
</dbReference>
<accession>A0A8X6RUJ3</accession>
<name>A0A8X6RUJ3_TRICX</name>
<reference evidence="1" key="1">
    <citation type="submission" date="2020-08" db="EMBL/GenBank/DDBJ databases">
        <title>Multicomponent nature underlies the extraordinary mechanical properties of spider dragline silk.</title>
        <authorList>
            <person name="Kono N."/>
            <person name="Nakamura H."/>
            <person name="Mori M."/>
            <person name="Yoshida Y."/>
            <person name="Ohtoshi R."/>
            <person name="Malay A.D."/>
            <person name="Moran D.A.P."/>
            <person name="Tomita M."/>
            <person name="Numata K."/>
            <person name="Arakawa K."/>
        </authorList>
    </citation>
    <scope>NUCLEOTIDE SEQUENCE</scope>
</reference>
<dbReference type="AlphaFoldDB" id="A0A8X6RUJ3"/>
<dbReference type="EMBL" id="BMAU01021232">
    <property type="protein sequence ID" value="GFY02072.1"/>
    <property type="molecule type" value="Genomic_DNA"/>
</dbReference>
<evidence type="ECO:0000313" key="1">
    <source>
        <dbReference type="EMBL" id="GFY02072.1"/>
    </source>
</evidence>
<sequence length="146" mass="17076">MGCPCVWFRTSGKAWMFGNISCLGGTLNVHPTANLLEKWMEGKERWKALDHHDRGYCLKISLERSQNVLSPAWHLKLRITTDEEYFERYVTTVNDFLMVERELKQLMRVHIPDSDPNGLSAREAFLLLVDRIKQLEDQYGRVSIYT</sequence>
<protein>
    <submittedName>
        <fullName evidence="1">Uncharacterized protein</fullName>
    </submittedName>
</protein>
<proteinExistence type="predicted"/>